<protein>
    <submittedName>
        <fullName evidence="1">Uncharacterized protein</fullName>
    </submittedName>
</protein>
<name>A0A8K0KMN3_LADFU</name>
<dbReference type="OrthoDB" id="8196304at2759"/>
<comment type="caution">
    <text evidence="1">The sequence shown here is derived from an EMBL/GenBank/DDBJ whole genome shotgun (WGS) entry which is preliminary data.</text>
</comment>
<sequence length="87" mass="10187">MFPHCRTLTSEESQEDRCDHSDVERSIMGMCTRCGNTSQVYYPATGGDLFTEYINCFLKMKQEESGYPSWCETAEYLPKYISFQERE</sequence>
<reference evidence="1" key="2">
    <citation type="submission" date="2017-10" db="EMBL/GenBank/DDBJ databases">
        <title>Ladona fulva Genome sequencing and assembly.</title>
        <authorList>
            <person name="Murali S."/>
            <person name="Richards S."/>
            <person name="Bandaranaike D."/>
            <person name="Bellair M."/>
            <person name="Blankenburg K."/>
            <person name="Chao H."/>
            <person name="Dinh H."/>
            <person name="Doddapaneni H."/>
            <person name="Dugan-Rocha S."/>
            <person name="Elkadiri S."/>
            <person name="Gnanaolivu R."/>
            <person name="Hernandez B."/>
            <person name="Skinner E."/>
            <person name="Javaid M."/>
            <person name="Lee S."/>
            <person name="Li M."/>
            <person name="Ming W."/>
            <person name="Munidasa M."/>
            <person name="Muniz J."/>
            <person name="Nguyen L."/>
            <person name="Hughes D."/>
            <person name="Osuji N."/>
            <person name="Pu L.-L."/>
            <person name="Puazo M."/>
            <person name="Qu C."/>
            <person name="Quiroz J."/>
            <person name="Raj R."/>
            <person name="Weissenberger G."/>
            <person name="Xin Y."/>
            <person name="Zou X."/>
            <person name="Han Y."/>
            <person name="Worley K."/>
            <person name="Muzny D."/>
            <person name="Gibbs R."/>
        </authorList>
    </citation>
    <scope>NUCLEOTIDE SEQUENCE</scope>
    <source>
        <strain evidence="1">Sampled in the wild</strain>
    </source>
</reference>
<reference evidence="1" key="1">
    <citation type="submission" date="2013-04" db="EMBL/GenBank/DDBJ databases">
        <authorList>
            <person name="Qu J."/>
            <person name="Murali S.C."/>
            <person name="Bandaranaike D."/>
            <person name="Bellair M."/>
            <person name="Blankenburg K."/>
            <person name="Chao H."/>
            <person name="Dinh H."/>
            <person name="Doddapaneni H."/>
            <person name="Downs B."/>
            <person name="Dugan-Rocha S."/>
            <person name="Elkadiri S."/>
            <person name="Gnanaolivu R.D."/>
            <person name="Hernandez B."/>
            <person name="Javaid M."/>
            <person name="Jayaseelan J.C."/>
            <person name="Lee S."/>
            <person name="Li M."/>
            <person name="Ming W."/>
            <person name="Munidasa M."/>
            <person name="Muniz J."/>
            <person name="Nguyen L."/>
            <person name="Ongeri F."/>
            <person name="Osuji N."/>
            <person name="Pu L.-L."/>
            <person name="Puazo M."/>
            <person name="Qu C."/>
            <person name="Quiroz J."/>
            <person name="Raj R."/>
            <person name="Weissenberger G."/>
            <person name="Xin Y."/>
            <person name="Zou X."/>
            <person name="Han Y."/>
            <person name="Richards S."/>
            <person name="Worley K."/>
            <person name="Muzny D."/>
            <person name="Gibbs R."/>
        </authorList>
    </citation>
    <scope>NUCLEOTIDE SEQUENCE</scope>
    <source>
        <strain evidence="1">Sampled in the wild</strain>
    </source>
</reference>
<evidence type="ECO:0000313" key="2">
    <source>
        <dbReference type="Proteomes" id="UP000792457"/>
    </source>
</evidence>
<proteinExistence type="predicted"/>
<organism evidence="1 2">
    <name type="scientific">Ladona fulva</name>
    <name type="common">Scarce chaser dragonfly</name>
    <name type="synonym">Libellula fulva</name>
    <dbReference type="NCBI Taxonomy" id="123851"/>
    <lineage>
        <taxon>Eukaryota</taxon>
        <taxon>Metazoa</taxon>
        <taxon>Ecdysozoa</taxon>
        <taxon>Arthropoda</taxon>
        <taxon>Hexapoda</taxon>
        <taxon>Insecta</taxon>
        <taxon>Pterygota</taxon>
        <taxon>Palaeoptera</taxon>
        <taxon>Odonata</taxon>
        <taxon>Epiprocta</taxon>
        <taxon>Anisoptera</taxon>
        <taxon>Libelluloidea</taxon>
        <taxon>Libellulidae</taxon>
        <taxon>Ladona</taxon>
    </lineage>
</organism>
<dbReference type="Proteomes" id="UP000792457">
    <property type="component" value="Unassembled WGS sequence"/>
</dbReference>
<accession>A0A8K0KMN3</accession>
<gene>
    <name evidence="1" type="ORF">J437_LFUL016243</name>
</gene>
<dbReference type="AlphaFoldDB" id="A0A8K0KMN3"/>
<dbReference type="EMBL" id="KZ309170">
    <property type="protein sequence ID" value="KAG8237432.1"/>
    <property type="molecule type" value="Genomic_DNA"/>
</dbReference>
<evidence type="ECO:0000313" key="1">
    <source>
        <dbReference type="EMBL" id="KAG8237432.1"/>
    </source>
</evidence>
<keyword evidence="2" id="KW-1185">Reference proteome</keyword>